<evidence type="ECO:0000313" key="2">
    <source>
        <dbReference type="Proteomes" id="UP000190648"/>
    </source>
</evidence>
<sequence>MKRQGDWDIKVEELRLVPHLLSISTLPDPLLPTSYGLRWCFSLKWLETSSKGNRFLVDISSHHPASQQ</sequence>
<dbReference type="Proteomes" id="UP000190648">
    <property type="component" value="Unassembled WGS sequence"/>
</dbReference>
<comment type="caution">
    <text evidence="1">The sequence shown here is derived from an EMBL/GenBank/DDBJ whole genome shotgun (WGS) entry which is preliminary data.</text>
</comment>
<organism evidence="1 2">
    <name type="scientific">Patagioenas fasciata monilis</name>
    <dbReference type="NCBI Taxonomy" id="372326"/>
    <lineage>
        <taxon>Eukaryota</taxon>
        <taxon>Metazoa</taxon>
        <taxon>Chordata</taxon>
        <taxon>Craniata</taxon>
        <taxon>Vertebrata</taxon>
        <taxon>Euteleostomi</taxon>
        <taxon>Archelosauria</taxon>
        <taxon>Archosauria</taxon>
        <taxon>Dinosauria</taxon>
        <taxon>Saurischia</taxon>
        <taxon>Theropoda</taxon>
        <taxon>Coelurosauria</taxon>
        <taxon>Aves</taxon>
        <taxon>Neognathae</taxon>
        <taxon>Neoaves</taxon>
        <taxon>Columbimorphae</taxon>
        <taxon>Columbiformes</taxon>
        <taxon>Columbidae</taxon>
        <taxon>Patagioenas</taxon>
    </lineage>
</organism>
<evidence type="ECO:0000313" key="1">
    <source>
        <dbReference type="EMBL" id="OPJ84766.1"/>
    </source>
</evidence>
<dbReference type="AlphaFoldDB" id="A0A1V4KJY3"/>
<keyword evidence="2" id="KW-1185">Reference proteome</keyword>
<name>A0A1V4KJY3_PATFA</name>
<proteinExistence type="predicted"/>
<dbReference type="EMBL" id="LSYS01003057">
    <property type="protein sequence ID" value="OPJ84766.1"/>
    <property type="molecule type" value="Genomic_DNA"/>
</dbReference>
<reference evidence="1 2" key="1">
    <citation type="submission" date="2016-02" db="EMBL/GenBank/DDBJ databases">
        <title>Band-tailed pigeon sequencing and assembly.</title>
        <authorList>
            <person name="Soares A.E."/>
            <person name="Novak B.J."/>
            <person name="Rice E.S."/>
            <person name="O'Connell B."/>
            <person name="Chang D."/>
            <person name="Weber S."/>
            <person name="Shapiro B."/>
        </authorList>
    </citation>
    <scope>NUCLEOTIDE SEQUENCE [LARGE SCALE GENOMIC DNA]</scope>
    <source>
        <strain evidence="1">BTP2013</strain>
        <tissue evidence="1">Blood</tissue>
    </source>
</reference>
<protein>
    <submittedName>
        <fullName evidence="1">Uncharacterized protein</fullName>
    </submittedName>
</protein>
<gene>
    <name evidence="1" type="ORF">AV530_016082</name>
</gene>
<accession>A0A1V4KJY3</accession>